<dbReference type="Proteomes" id="UP000298787">
    <property type="component" value="Chromosome 5"/>
</dbReference>
<dbReference type="GO" id="GO:0031012">
    <property type="term" value="C:extracellular matrix"/>
    <property type="evidence" value="ECO:0007669"/>
    <property type="project" value="TreeGrafter"/>
</dbReference>
<dbReference type="FunFam" id="3.80.10.10:FF:000284">
    <property type="entry name" value="extracellular matrix protein 2 isoform X1"/>
    <property type="match status" value="1"/>
</dbReference>
<evidence type="ECO:0000313" key="7">
    <source>
        <dbReference type="Proteomes" id="UP000298787"/>
    </source>
</evidence>
<dbReference type="FunFam" id="3.80.10.10:FF:000772">
    <property type="entry name" value="Extracellular matrix protein 2"/>
    <property type="match status" value="1"/>
</dbReference>
<dbReference type="InterPro" id="IPR032675">
    <property type="entry name" value="LRR_dom_sf"/>
</dbReference>
<dbReference type="PANTHER" id="PTHR46544:SF1">
    <property type="entry name" value="EXTRACELLULAR MATRIX PROTEIN 2"/>
    <property type="match status" value="1"/>
</dbReference>
<dbReference type="SUPFAM" id="SSF57603">
    <property type="entry name" value="FnI-like domain"/>
    <property type="match status" value="1"/>
</dbReference>
<dbReference type="GO" id="GO:0070052">
    <property type="term" value="F:collagen V binding"/>
    <property type="evidence" value="ECO:0007669"/>
    <property type="project" value="TreeGrafter"/>
</dbReference>
<sequence>MRWWLVVASLWLLVALTVSDTQARNRPHNQDGGVRRGKRKKDARGHGRAREGRPRPVKIRVIPGLGISVEHGDRHGQPLSLRSYNNVQEQHSTYNVIPGKQGQCLYHGLTMFDQAVWSPKPCLTCLCTGGRVVCDRVTCPMLPCHYTVTPPGECCPVCMEPEPDLSLDLSGDSPVPSDPAESVTPLTQEEIQRILWREEEEHREEEERLKRKDEAKKKRRKLRKEQAEKQRKLVEMKRREEEEALRLQVEKEEEEWRRQIEELERRRQEEEEDRKRKEAAEKAARENERKLEEERRRQEEKLRAELLALAEEEEERLEKQLKKVEERQEEEEEEEVWLRGDVFQMLPKEPEEPEEPDFLPAPIPRPPAATEDELKGMETEVEEEEVILNGGSLPPGCTISDVTLTCENVKLTYFPPLAIPELKSLSLEGNNISSIPAEAFNGIPNLEWINLNKNKLTSANIDAKAFKGLKKLRRLYLDGNLLDVVPAGLPPTLQELKINENKLQGINKHNLQDLSSLVILELEANLLSEGNVDPLAFAPLNQLSYLRMGRNHFRTIPQGLPMSLLELYLENNLIEEISEAVFNQTLNLNVISLRHNRLDETRIAPMAWINHRNLESIDLSHNQLYLVPSYLPRSLVHLVLVANNIERIPGYVFAHMDPGLEYLYLSYNKLDGEGVEPESFFGVFNSMVELCLDNNQLITVPSGINEMTNLHFLRLNNNKLRSIPDEGICDPNHNGDANLVALRLENNYLDPQKISPTAFSCVRSSSSVILKPQKTK</sequence>
<dbReference type="InterPro" id="IPR001007">
    <property type="entry name" value="VWF_dom"/>
</dbReference>
<evidence type="ECO:0000256" key="1">
    <source>
        <dbReference type="ARBA" id="ARBA00022614"/>
    </source>
</evidence>
<reference evidence="6 7" key="1">
    <citation type="submission" date="2019-01" db="EMBL/GenBank/DDBJ databases">
        <title>Genome Assembly of Collichthys lucidus.</title>
        <authorList>
            <person name="Cai M."/>
            <person name="Xiao S."/>
        </authorList>
    </citation>
    <scope>NUCLEOTIDE SEQUENCE [LARGE SCALE GENOMIC DNA]</scope>
    <source>
        <strain evidence="6">JT15FE1705JMU</strain>
        <tissue evidence="6">Muscle</tissue>
    </source>
</reference>
<gene>
    <name evidence="6" type="ORF">D9C73_005116</name>
</gene>
<proteinExistence type="predicted"/>
<evidence type="ECO:0000259" key="5">
    <source>
        <dbReference type="PROSITE" id="PS50184"/>
    </source>
</evidence>
<accession>A0A4U5UAM7</accession>
<feature type="domain" description="VWFC" evidence="5">
    <location>
        <begin position="102"/>
        <end position="159"/>
    </location>
</feature>
<keyword evidence="2" id="KW-0677">Repeat</keyword>
<protein>
    <submittedName>
        <fullName evidence="6">Extracellular matrix protein 2</fullName>
    </submittedName>
</protein>
<dbReference type="PROSITE" id="PS50184">
    <property type="entry name" value="VWFC_2"/>
    <property type="match status" value="1"/>
</dbReference>
<evidence type="ECO:0000256" key="3">
    <source>
        <dbReference type="SAM" id="MobiDB-lite"/>
    </source>
</evidence>
<evidence type="ECO:0000256" key="2">
    <source>
        <dbReference type="ARBA" id="ARBA00022737"/>
    </source>
</evidence>
<evidence type="ECO:0000313" key="6">
    <source>
        <dbReference type="EMBL" id="TKS71433.1"/>
    </source>
</evidence>
<dbReference type="InterPro" id="IPR003591">
    <property type="entry name" value="Leu-rich_rpt_typical-subtyp"/>
</dbReference>
<dbReference type="Pfam" id="PF13855">
    <property type="entry name" value="LRR_8"/>
    <property type="match status" value="4"/>
</dbReference>
<dbReference type="Gene3D" id="3.80.10.10">
    <property type="entry name" value="Ribonuclease Inhibitor"/>
    <property type="match status" value="4"/>
</dbReference>
<feature type="compositionally biased region" description="Basic and acidic residues" evidence="3">
    <location>
        <begin position="44"/>
        <end position="54"/>
    </location>
</feature>
<feature type="region of interest" description="Disordered" evidence="3">
    <location>
        <begin position="205"/>
        <end position="225"/>
    </location>
</feature>
<keyword evidence="4" id="KW-0732">Signal</keyword>
<dbReference type="SMART" id="SM00369">
    <property type="entry name" value="LRR_TYP"/>
    <property type="match status" value="12"/>
</dbReference>
<dbReference type="InterPro" id="IPR001611">
    <property type="entry name" value="Leu-rich_rpt"/>
</dbReference>
<feature type="compositionally biased region" description="Basic and acidic residues" evidence="3">
    <location>
        <begin position="205"/>
        <end position="216"/>
    </location>
</feature>
<dbReference type="InterPro" id="IPR043184">
    <property type="entry name" value="ECM2"/>
</dbReference>
<dbReference type="GO" id="GO:0010811">
    <property type="term" value="P:positive regulation of cell-substrate adhesion"/>
    <property type="evidence" value="ECO:0007669"/>
    <property type="project" value="TreeGrafter"/>
</dbReference>
<dbReference type="EMBL" id="CM014082">
    <property type="protein sequence ID" value="TKS71433.1"/>
    <property type="molecule type" value="Genomic_DNA"/>
</dbReference>
<dbReference type="SUPFAM" id="SSF52058">
    <property type="entry name" value="L domain-like"/>
    <property type="match status" value="1"/>
</dbReference>
<feature type="region of interest" description="Disordered" evidence="3">
    <location>
        <begin position="167"/>
        <end position="187"/>
    </location>
</feature>
<name>A0A4U5UAM7_COLLU</name>
<feature type="region of interest" description="Disordered" evidence="3">
    <location>
        <begin position="23"/>
        <end position="55"/>
    </location>
</feature>
<dbReference type="PROSITE" id="PS01208">
    <property type="entry name" value="VWFC_1"/>
    <property type="match status" value="1"/>
</dbReference>
<dbReference type="OrthoDB" id="676979at2759"/>
<feature type="region of interest" description="Disordered" evidence="3">
    <location>
        <begin position="265"/>
        <end position="296"/>
    </location>
</feature>
<dbReference type="GO" id="GO:0008201">
    <property type="term" value="F:heparin binding"/>
    <property type="evidence" value="ECO:0007669"/>
    <property type="project" value="TreeGrafter"/>
</dbReference>
<dbReference type="PANTHER" id="PTHR46544">
    <property type="entry name" value="EXTRACELLULAR MATRIX PROTEIN 2-RELATED"/>
    <property type="match status" value="1"/>
</dbReference>
<dbReference type="SMART" id="SM00214">
    <property type="entry name" value="VWC"/>
    <property type="match status" value="1"/>
</dbReference>
<feature type="signal peptide" evidence="4">
    <location>
        <begin position="1"/>
        <end position="23"/>
    </location>
</feature>
<dbReference type="PROSITE" id="PS51450">
    <property type="entry name" value="LRR"/>
    <property type="match status" value="2"/>
</dbReference>
<keyword evidence="7" id="KW-1185">Reference proteome</keyword>
<dbReference type="AlphaFoldDB" id="A0A4U5UAM7"/>
<dbReference type="STRING" id="240159.A0A4U5UAM7"/>
<keyword evidence="1" id="KW-0433">Leucine-rich repeat</keyword>
<dbReference type="Gene3D" id="6.20.200.20">
    <property type="match status" value="1"/>
</dbReference>
<dbReference type="Pfam" id="PF00093">
    <property type="entry name" value="VWC"/>
    <property type="match status" value="1"/>
</dbReference>
<dbReference type="GO" id="GO:0030198">
    <property type="term" value="P:extracellular matrix organization"/>
    <property type="evidence" value="ECO:0007669"/>
    <property type="project" value="TreeGrafter"/>
</dbReference>
<evidence type="ECO:0000256" key="4">
    <source>
        <dbReference type="SAM" id="SignalP"/>
    </source>
</evidence>
<feature type="chain" id="PRO_5020869987" evidence="4">
    <location>
        <begin position="24"/>
        <end position="776"/>
    </location>
</feature>
<organism evidence="6 7">
    <name type="scientific">Collichthys lucidus</name>
    <name type="common">Big head croaker</name>
    <name type="synonym">Sciaena lucida</name>
    <dbReference type="NCBI Taxonomy" id="240159"/>
    <lineage>
        <taxon>Eukaryota</taxon>
        <taxon>Metazoa</taxon>
        <taxon>Chordata</taxon>
        <taxon>Craniata</taxon>
        <taxon>Vertebrata</taxon>
        <taxon>Euteleostomi</taxon>
        <taxon>Actinopterygii</taxon>
        <taxon>Neopterygii</taxon>
        <taxon>Teleostei</taxon>
        <taxon>Neoteleostei</taxon>
        <taxon>Acanthomorphata</taxon>
        <taxon>Eupercaria</taxon>
        <taxon>Sciaenidae</taxon>
        <taxon>Collichthys</taxon>
    </lineage>
</organism>